<dbReference type="OrthoDB" id="416745at2759"/>
<evidence type="ECO:0000256" key="2">
    <source>
        <dbReference type="SAM" id="SignalP"/>
    </source>
</evidence>
<gene>
    <name evidence="3" type="ORF">C1SCF055_LOCUS24458</name>
</gene>
<sequence length="431" mass="48975">MASRGMNRLLPVLLLAAVAKFFTSTAQSGFVMSGSSSRTSKVQMRGFKDDFYAWKDTLSSEDQALLLKQAQNEFNKKFRASDEFKKSVSEDKIESFGKVLQKFFDNEREDYKKDVAMKTPDYDALQKKANQVAYDFSLKRAIVEVDRDADRRWSFATDKMKLAEDKDEVGANSAPLEEIYKFANEGENHTNNVKQLEQMKKAMADAPPEAAKLKAALEKFTIPAAGEDFAVSLPRKLIDDLKAVAGEVGAQKEGKSESELDEMWWKRAGEIVSGYYKTRAEVEKEVEGLKKFFRSQKEMPGKTKADIVKQIWAELPKHMDTPVAPLDEEMLVDLAKEPAVIEGEFKHSWGTAEKLYKSEAIDSFGNRYLLGVFENKAEAEKAFDAWNKEYEQAGKDVKENLKNWAKQQEAELAEEQDSVDRIRKALEEARR</sequence>
<reference evidence="4 5" key="2">
    <citation type="submission" date="2024-05" db="EMBL/GenBank/DDBJ databases">
        <authorList>
            <person name="Chen Y."/>
            <person name="Shah S."/>
            <person name="Dougan E. K."/>
            <person name="Thang M."/>
            <person name="Chan C."/>
        </authorList>
    </citation>
    <scope>NUCLEOTIDE SEQUENCE [LARGE SCALE GENOMIC DNA]</scope>
</reference>
<feature type="signal peptide" evidence="2">
    <location>
        <begin position="1"/>
        <end position="28"/>
    </location>
</feature>
<evidence type="ECO:0000256" key="1">
    <source>
        <dbReference type="SAM" id="Coils"/>
    </source>
</evidence>
<accession>A0A9P1G5K3</accession>
<proteinExistence type="predicted"/>
<dbReference type="EMBL" id="CAMXCT030002435">
    <property type="protein sequence ID" value="CAL4785449.1"/>
    <property type="molecule type" value="Genomic_DNA"/>
</dbReference>
<dbReference type="Proteomes" id="UP001152797">
    <property type="component" value="Unassembled WGS sequence"/>
</dbReference>
<name>A0A9P1G5K3_9DINO</name>
<evidence type="ECO:0000313" key="5">
    <source>
        <dbReference type="Proteomes" id="UP001152797"/>
    </source>
</evidence>
<organism evidence="3">
    <name type="scientific">Cladocopium goreaui</name>
    <dbReference type="NCBI Taxonomy" id="2562237"/>
    <lineage>
        <taxon>Eukaryota</taxon>
        <taxon>Sar</taxon>
        <taxon>Alveolata</taxon>
        <taxon>Dinophyceae</taxon>
        <taxon>Suessiales</taxon>
        <taxon>Symbiodiniaceae</taxon>
        <taxon>Cladocopium</taxon>
    </lineage>
</organism>
<protein>
    <submittedName>
        <fullName evidence="4">Tyrosyl-DNA phosphodiesterase 2</fullName>
    </submittedName>
</protein>
<feature type="coiled-coil region" evidence="1">
    <location>
        <begin position="376"/>
        <end position="425"/>
    </location>
</feature>
<dbReference type="EMBL" id="CAMXCT020002435">
    <property type="protein sequence ID" value="CAL1151512.1"/>
    <property type="molecule type" value="Genomic_DNA"/>
</dbReference>
<dbReference type="EMBL" id="CAMXCT010002435">
    <property type="protein sequence ID" value="CAI3998137.1"/>
    <property type="molecule type" value="Genomic_DNA"/>
</dbReference>
<feature type="chain" id="PRO_5043272690" evidence="2">
    <location>
        <begin position="29"/>
        <end position="431"/>
    </location>
</feature>
<evidence type="ECO:0000313" key="4">
    <source>
        <dbReference type="EMBL" id="CAL4785449.1"/>
    </source>
</evidence>
<keyword evidence="5" id="KW-1185">Reference proteome</keyword>
<comment type="caution">
    <text evidence="3">The sequence shown here is derived from an EMBL/GenBank/DDBJ whole genome shotgun (WGS) entry which is preliminary data.</text>
</comment>
<keyword evidence="2" id="KW-0732">Signal</keyword>
<keyword evidence="1" id="KW-0175">Coiled coil</keyword>
<reference evidence="3" key="1">
    <citation type="submission" date="2022-10" db="EMBL/GenBank/DDBJ databases">
        <authorList>
            <person name="Chen Y."/>
            <person name="Dougan E. K."/>
            <person name="Chan C."/>
            <person name="Rhodes N."/>
            <person name="Thang M."/>
        </authorList>
    </citation>
    <scope>NUCLEOTIDE SEQUENCE</scope>
</reference>
<dbReference type="AlphaFoldDB" id="A0A9P1G5K3"/>
<evidence type="ECO:0000313" key="3">
    <source>
        <dbReference type="EMBL" id="CAI3998137.1"/>
    </source>
</evidence>